<protein>
    <submittedName>
        <fullName evidence="1">Uncharacterized protein</fullName>
    </submittedName>
</protein>
<evidence type="ECO:0000313" key="1">
    <source>
        <dbReference type="EMBL" id="GHP06488.1"/>
    </source>
</evidence>
<dbReference type="EMBL" id="BNJQ01000013">
    <property type="protein sequence ID" value="GHP06488.1"/>
    <property type="molecule type" value="Genomic_DNA"/>
</dbReference>
<gene>
    <name evidence="1" type="ORF">PPROV_000523300</name>
</gene>
<keyword evidence="2" id="KW-1185">Reference proteome</keyword>
<evidence type="ECO:0000313" key="2">
    <source>
        <dbReference type="Proteomes" id="UP000660262"/>
    </source>
</evidence>
<sequence>MLTNFVVVFIPRFIYLLHSRIHPVRISHRNRNRLHSDDERIILTISLATDSCCCFLPHTGSANMSSKTGFVASADERAPPGDRCTSLIQRSIVTPMCHAAFTLLPPGSPSAAGGGGETMINFWK</sequence>
<name>A0A830HHZ4_9CHLO</name>
<dbReference type="Proteomes" id="UP000660262">
    <property type="component" value="Unassembled WGS sequence"/>
</dbReference>
<organism evidence="1 2">
    <name type="scientific">Pycnococcus provasolii</name>
    <dbReference type="NCBI Taxonomy" id="41880"/>
    <lineage>
        <taxon>Eukaryota</taxon>
        <taxon>Viridiplantae</taxon>
        <taxon>Chlorophyta</taxon>
        <taxon>Pseudoscourfieldiophyceae</taxon>
        <taxon>Pseudoscourfieldiales</taxon>
        <taxon>Pycnococcaceae</taxon>
        <taxon>Pycnococcus</taxon>
    </lineage>
</organism>
<proteinExistence type="predicted"/>
<accession>A0A830HHZ4</accession>
<comment type="caution">
    <text evidence="1">The sequence shown here is derived from an EMBL/GenBank/DDBJ whole genome shotgun (WGS) entry which is preliminary data.</text>
</comment>
<reference evidence="1" key="1">
    <citation type="submission" date="2020-10" db="EMBL/GenBank/DDBJ databases">
        <title>Unveiling of a novel bifunctional photoreceptor, Dualchrome1, isolated from a cosmopolitan green alga.</title>
        <authorList>
            <person name="Suzuki S."/>
            <person name="Kawachi M."/>
        </authorList>
    </citation>
    <scope>NUCLEOTIDE SEQUENCE</scope>
    <source>
        <strain evidence="1">NIES 2893</strain>
    </source>
</reference>
<dbReference type="AlphaFoldDB" id="A0A830HHZ4"/>